<proteinExistence type="inferred from homology"/>
<dbReference type="CDD" id="cd04875">
    <property type="entry name" value="ACT_F4HF-DF"/>
    <property type="match status" value="1"/>
</dbReference>
<dbReference type="EMBL" id="QGML01003314">
    <property type="protein sequence ID" value="TVY86595.1"/>
    <property type="molecule type" value="Genomic_DNA"/>
</dbReference>
<sequence length="417" mass="47234">MVSSNPVNQSRAYNTAEVVNWSMHFWRLYTFVGTRLQVEWAAFLYVYLYPYRISTHGICLSGTGKRCHVIRSRIENFQTIAHSLTSSKIKTKIKNKDAKGTGTEFFEQQSWSTPHHHFNHRLHPILTSNMASRDEFILTLSCPDRAGIVHAVTGFLAQYNLNIVDSQQFGDPTSKKFFMRVHFAPVDIENKINLDELRTSFNETAQQMSMDFDLSSTARKPRVLIMVSKIGHCLNDLLFRQSTSQLKIEVPLIISNHPDFAPLAATYKIPFHHMPVTPETKADQENKILELVKEQKIDLIVLARYMQVLSPALCSAMSGKIINIHHSFLPSFKGAKPYHQAYDRGVKIIGATAHFVTSDLDEGPIIEQNVVRVDHALSPKELTTEGSNVESNVLATAVKWVTERRVLINGAKTIVFN</sequence>
<dbReference type="PANTHER" id="PTHR42706:SF1">
    <property type="entry name" value="FORMYLTETRAHYDROFOLATE DEFORMYLASE 2, MITOCHONDRIAL"/>
    <property type="match status" value="1"/>
</dbReference>
<dbReference type="InterPro" id="IPR002912">
    <property type="entry name" value="ACT_dom"/>
</dbReference>
<dbReference type="InterPro" id="IPR041729">
    <property type="entry name" value="Formyl-FH4-Hydrolase_C"/>
</dbReference>
<dbReference type="GO" id="GO:0008864">
    <property type="term" value="F:formyltetrahydrofolate deformylase activity"/>
    <property type="evidence" value="ECO:0007669"/>
    <property type="project" value="InterPro"/>
</dbReference>
<name>A0A559M0W7_9HELO</name>
<dbReference type="GO" id="GO:0006189">
    <property type="term" value="P:'de novo' IMP biosynthetic process"/>
    <property type="evidence" value="ECO:0007669"/>
    <property type="project" value="InterPro"/>
</dbReference>
<dbReference type="PROSITE" id="PS51671">
    <property type="entry name" value="ACT"/>
    <property type="match status" value="1"/>
</dbReference>
<accession>A0A559M0W7</accession>
<evidence type="ECO:0000256" key="2">
    <source>
        <dbReference type="ARBA" id="ARBA00022801"/>
    </source>
</evidence>
<dbReference type="NCBIfam" id="NF004684">
    <property type="entry name" value="PRK06027.1"/>
    <property type="match status" value="1"/>
</dbReference>
<dbReference type="SUPFAM" id="SSF55021">
    <property type="entry name" value="ACT-like"/>
    <property type="match status" value="1"/>
</dbReference>
<dbReference type="GO" id="GO:0006520">
    <property type="term" value="P:amino acid metabolic process"/>
    <property type="evidence" value="ECO:0007669"/>
    <property type="project" value="UniProtKB-ARBA"/>
</dbReference>
<dbReference type="PANTHER" id="PTHR42706">
    <property type="entry name" value="FORMYLTETRAHYDROFOLATE DEFORMYLASE"/>
    <property type="match status" value="1"/>
</dbReference>
<evidence type="ECO:0000313" key="5">
    <source>
        <dbReference type="Proteomes" id="UP000315522"/>
    </source>
</evidence>
<dbReference type="InterPro" id="IPR004810">
    <property type="entry name" value="PurU"/>
</dbReference>
<keyword evidence="5" id="KW-1185">Reference proteome</keyword>
<dbReference type="InterPro" id="IPR044074">
    <property type="entry name" value="PurU_ACT"/>
</dbReference>
<dbReference type="AlphaFoldDB" id="A0A559M0W7"/>
<keyword evidence="2" id="KW-0378">Hydrolase</keyword>
<organism evidence="4 5">
    <name type="scientific">Lachnellula willkommii</name>
    <dbReference type="NCBI Taxonomy" id="215461"/>
    <lineage>
        <taxon>Eukaryota</taxon>
        <taxon>Fungi</taxon>
        <taxon>Dikarya</taxon>
        <taxon>Ascomycota</taxon>
        <taxon>Pezizomycotina</taxon>
        <taxon>Leotiomycetes</taxon>
        <taxon>Helotiales</taxon>
        <taxon>Lachnaceae</taxon>
        <taxon>Lachnellula</taxon>
    </lineage>
</organism>
<dbReference type="InterPro" id="IPR045865">
    <property type="entry name" value="ACT-like_dom_sf"/>
</dbReference>
<feature type="domain" description="ACT" evidence="3">
    <location>
        <begin position="137"/>
        <end position="226"/>
    </location>
</feature>
<dbReference type="Gene3D" id="3.40.50.170">
    <property type="entry name" value="Formyl transferase, N-terminal domain"/>
    <property type="match status" value="1"/>
</dbReference>
<dbReference type="SUPFAM" id="SSF53328">
    <property type="entry name" value="Formyltransferase"/>
    <property type="match status" value="1"/>
</dbReference>
<dbReference type="InterPro" id="IPR002376">
    <property type="entry name" value="Formyl_transf_N"/>
</dbReference>
<evidence type="ECO:0000259" key="3">
    <source>
        <dbReference type="PROSITE" id="PS51671"/>
    </source>
</evidence>
<comment type="caution">
    <text evidence="4">The sequence shown here is derived from an EMBL/GenBank/DDBJ whole genome shotgun (WGS) entry which is preliminary data.</text>
</comment>
<dbReference type="GO" id="GO:0006730">
    <property type="term" value="P:one-carbon metabolic process"/>
    <property type="evidence" value="ECO:0007669"/>
    <property type="project" value="UniProtKB-KW"/>
</dbReference>
<keyword evidence="1" id="KW-0554">One-carbon metabolism</keyword>
<dbReference type="Gene3D" id="3.30.70.260">
    <property type="match status" value="1"/>
</dbReference>
<protein>
    <submittedName>
        <fullName evidence="4">Formyltetrahydrofolate deformylase</fullName>
    </submittedName>
</protein>
<evidence type="ECO:0000313" key="4">
    <source>
        <dbReference type="EMBL" id="TVY86595.1"/>
    </source>
</evidence>
<gene>
    <name evidence="4" type="primary">purU</name>
    <name evidence="4" type="ORF">LAWI1_G008279</name>
</gene>
<dbReference type="GO" id="GO:0046394">
    <property type="term" value="P:carboxylic acid biosynthetic process"/>
    <property type="evidence" value="ECO:0007669"/>
    <property type="project" value="UniProtKB-ARBA"/>
</dbReference>
<dbReference type="CDD" id="cd08648">
    <property type="entry name" value="FMT_core_Formyl-FH4-Hydrolase_C"/>
    <property type="match status" value="1"/>
</dbReference>
<dbReference type="Pfam" id="PF01842">
    <property type="entry name" value="ACT"/>
    <property type="match status" value="1"/>
</dbReference>
<dbReference type="PRINTS" id="PR01575">
    <property type="entry name" value="FFH4HYDRLASE"/>
</dbReference>
<dbReference type="HAMAP" id="MF_01927">
    <property type="entry name" value="PurU"/>
    <property type="match status" value="1"/>
</dbReference>
<dbReference type="InterPro" id="IPR036477">
    <property type="entry name" value="Formyl_transf_N_sf"/>
</dbReference>
<dbReference type="Proteomes" id="UP000315522">
    <property type="component" value="Unassembled WGS sequence"/>
</dbReference>
<reference evidence="4 5" key="1">
    <citation type="submission" date="2018-05" db="EMBL/GenBank/DDBJ databases">
        <title>Genome sequencing and assembly of the regulated plant pathogen Lachnellula willkommii and related sister species for the development of diagnostic species identification markers.</title>
        <authorList>
            <person name="Giroux E."/>
            <person name="Bilodeau G."/>
        </authorList>
    </citation>
    <scope>NUCLEOTIDE SEQUENCE [LARGE SCALE GENOMIC DNA]</scope>
    <source>
        <strain evidence="4 5">CBS 172.35</strain>
    </source>
</reference>
<evidence type="ECO:0000256" key="1">
    <source>
        <dbReference type="ARBA" id="ARBA00022563"/>
    </source>
</evidence>
<dbReference type="Pfam" id="PF00551">
    <property type="entry name" value="Formyl_trans_N"/>
    <property type="match status" value="1"/>
</dbReference>
<dbReference type="NCBIfam" id="TIGR00655">
    <property type="entry name" value="PurU"/>
    <property type="match status" value="1"/>
</dbReference>